<keyword evidence="4" id="KW-1185">Reference proteome</keyword>
<protein>
    <submittedName>
        <fullName evidence="3">DUF4381 domain-containing protein</fullName>
    </submittedName>
</protein>
<dbReference type="EMBL" id="JAEKJR010000002">
    <property type="protein sequence ID" value="MBN8432063.1"/>
    <property type="molecule type" value="Genomic_DNA"/>
</dbReference>
<dbReference type="InterPro" id="IPR025489">
    <property type="entry name" value="DUF4381"/>
</dbReference>
<dbReference type="Proteomes" id="UP000664293">
    <property type="component" value="Unassembled WGS sequence"/>
</dbReference>
<proteinExistence type="predicted"/>
<feature type="region of interest" description="Disordered" evidence="1">
    <location>
        <begin position="162"/>
        <end position="184"/>
    </location>
</feature>
<keyword evidence="2" id="KW-0472">Membrane</keyword>
<evidence type="ECO:0000256" key="2">
    <source>
        <dbReference type="SAM" id="Phobius"/>
    </source>
</evidence>
<name>A0ABS3E9S2_9GAMM</name>
<gene>
    <name evidence="3" type="ORF">JF535_14515</name>
</gene>
<evidence type="ECO:0000313" key="3">
    <source>
        <dbReference type="EMBL" id="MBN8432063.1"/>
    </source>
</evidence>
<comment type="caution">
    <text evidence="3">The sequence shown here is derived from an EMBL/GenBank/DDBJ whole genome shotgun (WGS) entry which is preliminary data.</text>
</comment>
<keyword evidence="2" id="KW-1133">Transmembrane helix</keyword>
<keyword evidence="2" id="KW-0812">Transmembrane</keyword>
<feature type="transmembrane region" description="Helical" evidence="2">
    <location>
        <begin position="37"/>
        <end position="57"/>
    </location>
</feature>
<reference evidence="3 4" key="1">
    <citation type="submission" date="2020-12" db="EMBL/GenBank/DDBJ databases">
        <title>Oil enriched cultivation method for isolating marine PHA-producing bacteria.</title>
        <authorList>
            <person name="Zheng W."/>
            <person name="Yu S."/>
            <person name="Huang Y."/>
        </authorList>
    </citation>
    <scope>NUCLEOTIDE SEQUENCE [LARGE SCALE GENOMIC DNA]</scope>
    <source>
        <strain evidence="3 4">SN0-2</strain>
    </source>
</reference>
<accession>A0ABS3E9S2</accession>
<feature type="compositionally biased region" description="Polar residues" evidence="1">
    <location>
        <begin position="171"/>
        <end position="184"/>
    </location>
</feature>
<evidence type="ECO:0000256" key="1">
    <source>
        <dbReference type="SAM" id="MobiDB-lite"/>
    </source>
</evidence>
<sequence>MQGDTPPPTETTLPDLIAQLAPPPVPESVSLWPQTPLAQLLLGAVLLLCLYVAWRTYRHYRANAYRRAALKALRHAGDNPGDIAALLRRTALVAYPRAQVAGLTGERWLAFLNRQYPGDAFRNDIGESLLRGAYRSCPSNPALTQAAQDWIRHHRREILLAHTPVNHPKASPNTKASPNPEASP</sequence>
<evidence type="ECO:0000313" key="4">
    <source>
        <dbReference type="Proteomes" id="UP000664293"/>
    </source>
</evidence>
<organism evidence="3 4">
    <name type="scientific">Microbulbifer salipaludis</name>
    <dbReference type="NCBI Taxonomy" id="187980"/>
    <lineage>
        <taxon>Bacteria</taxon>
        <taxon>Pseudomonadati</taxon>
        <taxon>Pseudomonadota</taxon>
        <taxon>Gammaproteobacteria</taxon>
        <taxon>Cellvibrionales</taxon>
        <taxon>Microbulbiferaceae</taxon>
        <taxon>Microbulbifer</taxon>
    </lineage>
</organism>
<dbReference type="Pfam" id="PF14316">
    <property type="entry name" value="DUF4381"/>
    <property type="match status" value="1"/>
</dbReference>
<dbReference type="RefSeq" id="WP_207003315.1">
    <property type="nucleotide sequence ID" value="NZ_JAEKJR010000002.1"/>
</dbReference>